<reference evidence="1 2" key="1">
    <citation type="journal article" date="2021" name="Elife">
        <title>Chloroplast acquisition without the gene transfer in kleptoplastic sea slugs, Plakobranchus ocellatus.</title>
        <authorList>
            <person name="Maeda T."/>
            <person name="Takahashi S."/>
            <person name="Yoshida T."/>
            <person name="Shimamura S."/>
            <person name="Takaki Y."/>
            <person name="Nagai Y."/>
            <person name="Toyoda A."/>
            <person name="Suzuki Y."/>
            <person name="Arimoto A."/>
            <person name="Ishii H."/>
            <person name="Satoh N."/>
            <person name="Nishiyama T."/>
            <person name="Hasebe M."/>
            <person name="Maruyama T."/>
            <person name="Minagawa J."/>
            <person name="Obokata J."/>
            <person name="Shigenobu S."/>
        </authorList>
    </citation>
    <scope>NUCLEOTIDE SEQUENCE [LARGE SCALE GENOMIC DNA]</scope>
</reference>
<evidence type="ECO:0000313" key="2">
    <source>
        <dbReference type="Proteomes" id="UP000762676"/>
    </source>
</evidence>
<gene>
    <name evidence="1" type="ORF">ElyMa_000739600</name>
</gene>
<dbReference type="EMBL" id="BMAT01001502">
    <property type="protein sequence ID" value="GFR87164.1"/>
    <property type="molecule type" value="Genomic_DNA"/>
</dbReference>
<sequence>MSHSIKPLISGVTSPVSVSGLLAMHARLSSRPSLPAVSTSGSGAWCLAACLDRPRALPAASRPAQSFSNVDLARFRRLPCRRDVCY</sequence>
<dbReference type="Proteomes" id="UP000762676">
    <property type="component" value="Unassembled WGS sequence"/>
</dbReference>
<dbReference type="AlphaFoldDB" id="A0AAV4GPA9"/>
<protein>
    <recommendedName>
        <fullName evidence="3">Secreted protein</fullName>
    </recommendedName>
</protein>
<organism evidence="1 2">
    <name type="scientific">Elysia marginata</name>
    <dbReference type="NCBI Taxonomy" id="1093978"/>
    <lineage>
        <taxon>Eukaryota</taxon>
        <taxon>Metazoa</taxon>
        <taxon>Spiralia</taxon>
        <taxon>Lophotrochozoa</taxon>
        <taxon>Mollusca</taxon>
        <taxon>Gastropoda</taxon>
        <taxon>Heterobranchia</taxon>
        <taxon>Euthyneura</taxon>
        <taxon>Panpulmonata</taxon>
        <taxon>Sacoglossa</taxon>
        <taxon>Placobranchoidea</taxon>
        <taxon>Plakobranchidae</taxon>
        <taxon>Elysia</taxon>
    </lineage>
</organism>
<proteinExistence type="predicted"/>
<comment type="caution">
    <text evidence="1">The sequence shown here is derived from an EMBL/GenBank/DDBJ whole genome shotgun (WGS) entry which is preliminary data.</text>
</comment>
<name>A0AAV4GPA9_9GAST</name>
<evidence type="ECO:0008006" key="3">
    <source>
        <dbReference type="Google" id="ProtNLM"/>
    </source>
</evidence>
<evidence type="ECO:0000313" key="1">
    <source>
        <dbReference type="EMBL" id="GFR87164.1"/>
    </source>
</evidence>
<accession>A0AAV4GPA9</accession>
<keyword evidence="2" id="KW-1185">Reference proteome</keyword>